<evidence type="ECO:0000256" key="1">
    <source>
        <dbReference type="SAM" id="MobiDB-lite"/>
    </source>
</evidence>
<evidence type="ECO:0000313" key="4">
    <source>
        <dbReference type="Proteomes" id="UP000315344"/>
    </source>
</evidence>
<accession>A0A533I388</accession>
<dbReference type="EMBL" id="VAFL01000016">
    <property type="protein sequence ID" value="TKW65101.1"/>
    <property type="molecule type" value="Genomic_DNA"/>
</dbReference>
<dbReference type="InterPro" id="IPR018754">
    <property type="entry name" value="RovC-like_DNA-bd"/>
</dbReference>
<feature type="domain" description="T6SS Transcription factor RovC-like DNA binding" evidence="2">
    <location>
        <begin position="13"/>
        <end position="86"/>
    </location>
</feature>
<reference evidence="3 4" key="1">
    <citation type="journal article" date="2017" name="Nat. Commun.">
        <title>In situ click chemistry generation of cyclooxygenase-2 inhibitors.</title>
        <authorList>
            <person name="Bhardwaj A."/>
            <person name="Kaur J."/>
            <person name="Wuest M."/>
            <person name="Wuest F."/>
        </authorList>
    </citation>
    <scope>NUCLEOTIDE SEQUENCE [LARGE SCALE GENOMIC DNA]</scope>
    <source>
        <strain evidence="3">S2_012_000_R3_94</strain>
    </source>
</reference>
<evidence type="ECO:0000259" key="2">
    <source>
        <dbReference type="Pfam" id="PF10074"/>
    </source>
</evidence>
<gene>
    <name evidence="3" type="ORF">DI616_16360</name>
</gene>
<organism evidence="3 4">
    <name type="scientific">Paracoccus denitrificans</name>
    <dbReference type="NCBI Taxonomy" id="266"/>
    <lineage>
        <taxon>Bacteria</taxon>
        <taxon>Pseudomonadati</taxon>
        <taxon>Pseudomonadota</taxon>
        <taxon>Alphaproteobacteria</taxon>
        <taxon>Rhodobacterales</taxon>
        <taxon>Paracoccaceae</taxon>
        <taxon>Paracoccus</taxon>
    </lineage>
</organism>
<sequence length="90" mass="10531">MTPESVEPFQDEPPTGEALTPYDRAHMALYLRMLDAHRDGADWREVVEVLFGLDPVAEPDRCRSLHDSHLARARWLSEQGYRELLRDNRR</sequence>
<comment type="caution">
    <text evidence="3">The sequence shown here is derived from an EMBL/GenBank/DDBJ whole genome shotgun (WGS) entry which is preliminary data.</text>
</comment>
<proteinExistence type="predicted"/>
<dbReference type="Proteomes" id="UP000315344">
    <property type="component" value="Unassembled WGS sequence"/>
</dbReference>
<name>A0A533I388_PARDE</name>
<dbReference type="AlphaFoldDB" id="A0A533I388"/>
<evidence type="ECO:0000313" key="3">
    <source>
        <dbReference type="EMBL" id="TKW65101.1"/>
    </source>
</evidence>
<dbReference type="Pfam" id="PF10074">
    <property type="entry name" value="RovC_DNA-bd"/>
    <property type="match status" value="1"/>
</dbReference>
<protein>
    <submittedName>
        <fullName evidence="3">DUF2285 domain-containing protein</fullName>
    </submittedName>
</protein>
<feature type="region of interest" description="Disordered" evidence="1">
    <location>
        <begin position="1"/>
        <end position="20"/>
    </location>
</feature>